<dbReference type="Pfam" id="PF01479">
    <property type="entry name" value="S4"/>
    <property type="match status" value="1"/>
</dbReference>
<dbReference type="CDD" id="cd00165">
    <property type="entry name" value="S4"/>
    <property type="match status" value="1"/>
</dbReference>
<evidence type="ECO:0000313" key="6">
    <source>
        <dbReference type="EMBL" id="RRJ17155.1"/>
    </source>
</evidence>
<dbReference type="Gene3D" id="3.30.70.1560">
    <property type="entry name" value="Alpha-L RNA-binding motif"/>
    <property type="match status" value="1"/>
</dbReference>
<dbReference type="NCBIfam" id="TIGR00093">
    <property type="entry name" value="pseudouridine synthase"/>
    <property type="match status" value="1"/>
</dbReference>
<dbReference type="PANTHER" id="PTHR47683">
    <property type="entry name" value="PSEUDOURIDINE SYNTHASE FAMILY PROTEIN-RELATED"/>
    <property type="match status" value="1"/>
</dbReference>
<comment type="similarity">
    <text evidence="1 4">Belongs to the pseudouridine synthase RsuA family.</text>
</comment>
<organism evidence="6 7">
    <name type="scientific">Lachnoanaerobaculum orale</name>
    <dbReference type="NCBI Taxonomy" id="979627"/>
    <lineage>
        <taxon>Bacteria</taxon>
        <taxon>Bacillati</taxon>
        <taxon>Bacillota</taxon>
        <taxon>Clostridia</taxon>
        <taxon>Lachnospirales</taxon>
        <taxon>Lachnospiraceae</taxon>
        <taxon>Lachnoanaerobaculum</taxon>
    </lineage>
</organism>
<protein>
    <recommendedName>
        <fullName evidence="4">Pseudouridine synthase</fullName>
        <ecNumber evidence="4">5.4.99.-</ecNumber>
    </recommendedName>
</protein>
<dbReference type="InterPro" id="IPR006145">
    <property type="entry name" value="PsdUridine_synth_RsuA/RluA"/>
</dbReference>
<evidence type="ECO:0000313" key="7">
    <source>
        <dbReference type="Proteomes" id="UP000276982"/>
    </source>
</evidence>
<dbReference type="InterPro" id="IPR020103">
    <property type="entry name" value="PsdUridine_synth_cat_dom_sf"/>
</dbReference>
<dbReference type="InterPro" id="IPR050343">
    <property type="entry name" value="RsuA_PseudoU_synthase"/>
</dbReference>
<evidence type="ECO:0000256" key="3">
    <source>
        <dbReference type="PROSITE-ProRule" id="PRU00182"/>
    </source>
</evidence>
<dbReference type="PANTHER" id="PTHR47683:SF2">
    <property type="entry name" value="RNA-BINDING S4 DOMAIN-CONTAINING PROTEIN"/>
    <property type="match status" value="1"/>
</dbReference>
<gene>
    <name evidence="6" type="ORF">EHW90_09280</name>
</gene>
<name>A0A3P3Q7S0_9FIRM</name>
<keyword evidence="7" id="KW-1185">Reference proteome</keyword>
<dbReference type="PROSITE" id="PS50889">
    <property type="entry name" value="S4"/>
    <property type="match status" value="1"/>
</dbReference>
<dbReference type="Proteomes" id="UP000276982">
    <property type="component" value="Unassembled WGS sequence"/>
</dbReference>
<dbReference type="GO" id="GO:0003723">
    <property type="term" value="F:RNA binding"/>
    <property type="evidence" value="ECO:0007669"/>
    <property type="project" value="UniProtKB-KW"/>
</dbReference>
<keyword evidence="3" id="KW-0694">RNA-binding</keyword>
<dbReference type="Gene3D" id="3.10.290.10">
    <property type="entry name" value="RNA-binding S4 domain"/>
    <property type="match status" value="1"/>
</dbReference>
<dbReference type="InterPro" id="IPR002942">
    <property type="entry name" value="S4_RNA-bd"/>
</dbReference>
<dbReference type="FunFam" id="3.10.290.10:FF:000003">
    <property type="entry name" value="Pseudouridine synthase"/>
    <property type="match status" value="1"/>
</dbReference>
<accession>A0A3P3Q7S0</accession>
<proteinExistence type="inferred from homology"/>
<dbReference type="PROSITE" id="PS01149">
    <property type="entry name" value="PSI_RSU"/>
    <property type="match status" value="1"/>
</dbReference>
<dbReference type="InterPro" id="IPR018496">
    <property type="entry name" value="PsdUridine_synth_RsuA/RluB_CS"/>
</dbReference>
<evidence type="ECO:0000256" key="2">
    <source>
        <dbReference type="ARBA" id="ARBA00023235"/>
    </source>
</evidence>
<dbReference type="InterPro" id="IPR000748">
    <property type="entry name" value="PsdUridine_synth_RsuA/RluB/E/F"/>
</dbReference>
<reference evidence="6 7" key="1">
    <citation type="submission" date="2018-11" db="EMBL/GenBank/DDBJ databases">
        <title>Genome sequencing of Lachnoanaerobaculum orale DSM 24553T.</title>
        <authorList>
            <person name="Kook J.-K."/>
            <person name="Park S.-N."/>
            <person name="Lim Y.K."/>
        </authorList>
    </citation>
    <scope>NUCLEOTIDE SEQUENCE [LARGE SCALE GENOMIC DNA]</scope>
    <source>
        <strain evidence="6 7">DSM 24553</strain>
    </source>
</reference>
<keyword evidence="2 4" id="KW-0413">Isomerase</keyword>
<evidence type="ECO:0000259" key="5">
    <source>
        <dbReference type="SMART" id="SM00363"/>
    </source>
</evidence>
<dbReference type="SUPFAM" id="SSF55174">
    <property type="entry name" value="Alpha-L RNA-binding motif"/>
    <property type="match status" value="1"/>
</dbReference>
<feature type="domain" description="RNA-binding S4" evidence="5">
    <location>
        <begin position="1"/>
        <end position="61"/>
    </location>
</feature>
<dbReference type="EMBL" id="RRCM01000001">
    <property type="protein sequence ID" value="RRJ17155.1"/>
    <property type="molecule type" value="Genomic_DNA"/>
</dbReference>
<dbReference type="SMART" id="SM00363">
    <property type="entry name" value="S4"/>
    <property type="match status" value="1"/>
</dbReference>
<dbReference type="GO" id="GO:0000455">
    <property type="term" value="P:enzyme-directed rRNA pseudouridine synthesis"/>
    <property type="evidence" value="ECO:0007669"/>
    <property type="project" value="UniProtKB-ARBA"/>
</dbReference>
<dbReference type="GO" id="GO:0120159">
    <property type="term" value="F:rRNA pseudouridine synthase activity"/>
    <property type="evidence" value="ECO:0007669"/>
    <property type="project" value="UniProtKB-ARBA"/>
</dbReference>
<sequence length="242" mass="27253">MRLNKFLASIGVCSRREADRAIEANRVMINGEIASLGAMVGEKDLVSLDGKYIATGKDVEKVKPIIIAFNKPEGVVCTTSDNDGAMNVVDYIGMKERIYPVGRLDKDSSGLLLLTNQGALTNTLLKAANYHEKEYIVKVNKDIDDEFIEKMSNGIYLYELKTKTRKCKVKKLNKNTFSIVLTQGLNRQIRRMCAACDRKVQKLNRVRIVNIKLDGLAVGDYRNLSEEETRRLYKELGIRDNG</sequence>
<dbReference type="Gene3D" id="3.30.70.580">
    <property type="entry name" value="Pseudouridine synthase I, catalytic domain, N-terminal subdomain"/>
    <property type="match status" value="1"/>
</dbReference>
<dbReference type="InterPro" id="IPR020094">
    <property type="entry name" value="TruA/RsuA/RluB/E/F_N"/>
</dbReference>
<dbReference type="InterPro" id="IPR042092">
    <property type="entry name" value="PsdUridine_s_RsuA/RluB/E/F_cat"/>
</dbReference>
<dbReference type="EC" id="5.4.99.-" evidence="4"/>
<dbReference type="Pfam" id="PF00849">
    <property type="entry name" value="PseudoU_synth_2"/>
    <property type="match status" value="1"/>
</dbReference>
<evidence type="ECO:0000256" key="4">
    <source>
        <dbReference type="RuleBase" id="RU003887"/>
    </source>
</evidence>
<dbReference type="SUPFAM" id="SSF55120">
    <property type="entry name" value="Pseudouridine synthase"/>
    <property type="match status" value="1"/>
</dbReference>
<dbReference type="RefSeq" id="WP_124952473.1">
    <property type="nucleotide sequence ID" value="NZ_RRCM01000001.1"/>
</dbReference>
<dbReference type="AlphaFoldDB" id="A0A3P3Q7S0"/>
<comment type="caution">
    <text evidence="6">The sequence shown here is derived from an EMBL/GenBank/DDBJ whole genome shotgun (WGS) entry which is preliminary data.</text>
</comment>
<evidence type="ECO:0000256" key="1">
    <source>
        <dbReference type="ARBA" id="ARBA00008348"/>
    </source>
</evidence>
<dbReference type="InterPro" id="IPR036986">
    <property type="entry name" value="S4_RNA-bd_sf"/>
</dbReference>